<dbReference type="EMBL" id="SODL02000002">
    <property type="protein sequence ID" value="MCP2367176.1"/>
    <property type="molecule type" value="Genomic_DNA"/>
</dbReference>
<organism evidence="3 4">
    <name type="scientific">Agromyces flavus</name>
    <dbReference type="NCBI Taxonomy" id="589382"/>
    <lineage>
        <taxon>Bacteria</taxon>
        <taxon>Bacillati</taxon>
        <taxon>Actinomycetota</taxon>
        <taxon>Actinomycetes</taxon>
        <taxon>Micrococcales</taxon>
        <taxon>Microbacteriaceae</taxon>
        <taxon>Agromyces</taxon>
    </lineage>
</organism>
<name>A0A1H1ZMZ1_9MICO</name>
<gene>
    <name evidence="2" type="ORF">BCL57_001330</name>
    <name evidence="3" type="ORF">SAMN04489721_3255</name>
</gene>
<accession>A0A1H1ZMZ1</accession>
<sequence length="66" mass="6476">MSGSYGTPGVPQPDPKQPVTSMDTEAAAAAARTDPEAADARSMAASRAGARRKDGGADAPTEGTGS</sequence>
<evidence type="ECO:0000256" key="1">
    <source>
        <dbReference type="SAM" id="MobiDB-lite"/>
    </source>
</evidence>
<reference evidence="4" key="1">
    <citation type="submission" date="2016-10" db="EMBL/GenBank/DDBJ databases">
        <authorList>
            <person name="Varghese N."/>
            <person name="Submissions S."/>
        </authorList>
    </citation>
    <scope>NUCLEOTIDE SEQUENCE [LARGE SCALE GENOMIC DNA]</scope>
    <source>
        <strain evidence="4">CPCC 202695</strain>
    </source>
</reference>
<dbReference type="EMBL" id="LT629755">
    <property type="protein sequence ID" value="SDT35171.1"/>
    <property type="molecule type" value="Genomic_DNA"/>
</dbReference>
<evidence type="ECO:0000313" key="5">
    <source>
        <dbReference type="Proteomes" id="UP000893823"/>
    </source>
</evidence>
<dbReference type="AlphaFoldDB" id="A0A1H1ZMZ1"/>
<reference evidence="2" key="3">
    <citation type="submission" date="2022-06" db="EMBL/GenBank/DDBJ databases">
        <title>Genomic Encyclopedia of Type Strains, Phase III (KMG-III): the genomes of soil and plant-associated and newly described type strains.</title>
        <authorList>
            <person name="Whitman W."/>
        </authorList>
    </citation>
    <scope>NUCLEOTIDE SEQUENCE</scope>
    <source>
        <strain evidence="2">CPCC 202695</strain>
    </source>
</reference>
<dbReference type="Proteomes" id="UP000199482">
    <property type="component" value="Chromosome I"/>
</dbReference>
<keyword evidence="5" id="KW-1185">Reference proteome</keyword>
<evidence type="ECO:0000313" key="4">
    <source>
        <dbReference type="Proteomes" id="UP000199482"/>
    </source>
</evidence>
<feature type="region of interest" description="Disordered" evidence="1">
    <location>
        <begin position="1"/>
        <end position="66"/>
    </location>
</feature>
<dbReference type="RefSeq" id="WP_092674751.1">
    <property type="nucleotide sequence ID" value="NZ_BMDN01000002.1"/>
</dbReference>
<dbReference type="STRING" id="589382.SAMN04489721_3255"/>
<reference evidence="3" key="2">
    <citation type="submission" date="2016-10" db="EMBL/GenBank/DDBJ databases">
        <authorList>
            <person name="de Groot N.N."/>
        </authorList>
    </citation>
    <scope>NUCLEOTIDE SEQUENCE [LARGE SCALE GENOMIC DNA]</scope>
    <source>
        <strain evidence="3">CPCC 202695</strain>
    </source>
</reference>
<dbReference type="Proteomes" id="UP000893823">
    <property type="component" value="Unassembled WGS sequence"/>
</dbReference>
<evidence type="ECO:0000313" key="3">
    <source>
        <dbReference type="EMBL" id="SDT35171.1"/>
    </source>
</evidence>
<evidence type="ECO:0000313" key="2">
    <source>
        <dbReference type="EMBL" id="MCP2367176.1"/>
    </source>
</evidence>
<protein>
    <submittedName>
        <fullName evidence="3">Uncharacterized protein</fullName>
    </submittedName>
</protein>
<proteinExistence type="predicted"/>